<proteinExistence type="predicted"/>
<dbReference type="AlphaFoldDB" id="A0A3M7PZM7"/>
<keyword evidence="2" id="KW-1185">Reference proteome</keyword>
<dbReference type="Proteomes" id="UP000276133">
    <property type="component" value="Unassembled WGS sequence"/>
</dbReference>
<accession>A0A3M7PZM7</accession>
<evidence type="ECO:0000313" key="2">
    <source>
        <dbReference type="Proteomes" id="UP000276133"/>
    </source>
</evidence>
<gene>
    <name evidence="1" type="ORF">BpHYR1_035290</name>
</gene>
<evidence type="ECO:0000313" key="1">
    <source>
        <dbReference type="EMBL" id="RNA04570.1"/>
    </source>
</evidence>
<comment type="caution">
    <text evidence="1">The sequence shown here is derived from an EMBL/GenBank/DDBJ whole genome shotgun (WGS) entry which is preliminary data.</text>
</comment>
<reference evidence="1 2" key="1">
    <citation type="journal article" date="2018" name="Sci. Rep.">
        <title>Genomic signatures of local adaptation to the degree of environmental predictability in rotifers.</title>
        <authorList>
            <person name="Franch-Gras L."/>
            <person name="Hahn C."/>
            <person name="Garcia-Roger E.M."/>
            <person name="Carmona M.J."/>
            <person name="Serra M."/>
            <person name="Gomez A."/>
        </authorList>
    </citation>
    <scope>NUCLEOTIDE SEQUENCE [LARGE SCALE GENOMIC DNA]</scope>
    <source>
        <strain evidence="1">HYR1</strain>
    </source>
</reference>
<feature type="non-terminal residue" evidence="1">
    <location>
        <position position="1"/>
    </location>
</feature>
<dbReference type="EMBL" id="REGN01008039">
    <property type="protein sequence ID" value="RNA04570.1"/>
    <property type="molecule type" value="Genomic_DNA"/>
</dbReference>
<sequence length="73" mass="8345">LFSCTLYRRLPLSISDQISQASTVVSLTDKNRFINSTTFQANVFGASFLHEFDNEGLSFRIDRFETAPNFTFN</sequence>
<protein>
    <submittedName>
        <fullName evidence="1">Uncharacterized protein</fullName>
    </submittedName>
</protein>
<name>A0A3M7PZM7_BRAPC</name>
<organism evidence="1 2">
    <name type="scientific">Brachionus plicatilis</name>
    <name type="common">Marine rotifer</name>
    <name type="synonym">Brachionus muelleri</name>
    <dbReference type="NCBI Taxonomy" id="10195"/>
    <lineage>
        <taxon>Eukaryota</taxon>
        <taxon>Metazoa</taxon>
        <taxon>Spiralia</taxon>
        <taxon>Gnathifera</taxon>
        <taxon>Rotifera</taxon>
        <taxon>Eurotatoria</taxon>
        <taxon>Monogononta</taxon>
        <taxon>Pseudotrocha</taxon>
        <taxon>Ploima</taxon>
        <taxon>Brachionidae</taxon>
        <taxon>Brachionus</taxon>
    </lineage>
</organism>